<feature type="transmembrane region" description="Helical" evidence="7">
    <location>
        <begin position="20"/>
        <end position="44"/>
    </location>
</feature>
<evidence type="ECO:0000256" key="3">
    <source>
        <dbReference type="ARBA" id="ARBA00022475"/>
    </source>
</evidence>
<evidence type="ECO:0000256" key="5">
    <source>
        <dbReference type="ARBA" id="ARBA00022989"/>
    </source>
</evidence>
<comment type="subcellular location">
    <subcellularLocation>
        <location evidence="1">Cell membrane</location>
        <topology evidence="1">Multi-pass membrane protein</topology>
    </subcellularLocation>
</comment>
<dbReference type="CDD" id="cd06261">
    <property type="entry name" value="TM_PBP2"/>
    <property type="match status" value="1"/>
</dbReference>
<feature type="transmembrane region" description="Helical" evidence="7">
    <location>
        <begin position="447"/>
        <end position="467"/>
    </location>
</feature>
<accession>A0ABV7ZW91</accession>
<dbReference type="PANTHER" id="PTHR30183:SF6">
    <property type="entry name" value="INNER MEMBRANE ABC TRANSPORTER PERMEASE PROTEIN YNJC"/>
    <property type="match status" value="1"/>
</dbReference>
<evidence type="ECO:0000259" key="8">
    <source>
        <dbReference type="PROSITE" id="PS50928"/>
    </source>
</evidence>
<reference evidence="10" key="1">
    <citation type="journal article" date="2019" name="Int. J. Syst. Evol. Microbiol.">
        <title>The Global Catalogue of Microorganisms (GCM) 10K type strain sequencing project: providing services to taxonomists for standard genome sequencing and annotation.</title>
        <authorList>
            <consortium name="The Broad Institute Genomics Platform"/>
            <consortium name="The Broad Institute Genome Sequencing Center for Infectious Disease"/>
            <person name="Wu L."/>
            <person name="Ma J."/>
        </authorList>
    </citation>
    <scope>NUCLEOTIDE SEQUENCE [LARGE SCALE GENOMIC DNA]</scope>
    <source>
        <strain evidence="10">IBRC 10765</strain>
    </source>
</reference>
<feature type="transmembrane region" description="Helical" evidence="7">
    <location>
        <begin position="163"/>
        <end position="187"/>
    </location>
</feature>
<gene>
    <name evidence="9" type="ORF">ACFOOG_08285</name>
</gene>
<dbReference type="Gene3D" id="1.10.3720.10">
    <property type="entry name" value="MetI-like"/>
    <property type="match status" value="2"/>
</dbReference>
<feature type="transmembrane region" description="Helical" evidence="7">
    <location>
        <begin position="317"/>
        <end position="343"/>
    </location>
</feature>
<evidence type="ECO:0000256" key="6">
    <source>
        <dbReference type="ARBA" id="ARBA00023136"/>
    </source>
</evidence>
<name>A0ABV7ZW91_9GAMM</name>
<organism evidence="9 10">
    <name type="scientific">Saccharospirillum mangrovi</name>
    <dbReference type="NCBI Taxonomy" id="2161747"/>
    <lineage>
        <taxon>Bacteria</taxon>
        <taxon>Pseudomonadati</taxon>
        <taxon>Pseudomonadota</taxon>
        <taxon>Gammaproteobacteria</taxon>
        <taxon>Oceanospirillales</taxon>
        <taxon>Saccharospirillaceae</taxon>
        <taxon>Saccharospirillum</taxon>
    </lineage>
</organism>
<feature type="transmembrane region" description="Helical" evidence="7">
    <location>
        <begin position="221"/>
        <end position="244"/>
    </location>
</feature>
<feature type="transmembrane region" description="Helical" evidence="7">
    <location>
        <begin position="497"/>
        <end position="517"/>
    </location>
</feature>
<keyword evidence="6 7" id="KW-0472">Membrane</keyword>
<comment type="caution">
    <text evidence="9">The sequence shown here is derived from an EMBL/GenBank/DDBJ whole genome shotgun (WGS) entry which is preliminary data.</text>
</comment>
<dbReference type="InterPro" id="IPR035906">
    <property type="entry name" value="MetI-like_sf"/>
</dbReference>
<keyword evidence="4 7" id="KW-0812">Transmembrane</keyword>
<keyword evidence="3" id="KW-1003">Cell membrane</keyword>
<evidence type="ECO:0000256" key="4">
    <source>
        <dbReference type="ARBA" id="ARBA00022692"/>
    </source>
</evidence>
<evidence type="ECO:0000256" key="7">
    <source>
        <dbReference type="SAM" id="Phobius"/>
    </source>
</evidence>
<dbReference type="RefSeq" id="WP_380695403.1">
    <property type="nucleotide sequence ID" value="NZ_JBHRYR010000003.1"/>
</dbReference>
<keyword evidence="10" id="KW-1185">Reference proteome</keyword>
<keyword evidence="5 7" id="KW-1133">Transmembrane helix</keyword>
<feature type="transmembrane region" description="Helical" evidence="7">
    <location>
        <begin position="414"/>
        <end position="435"/>
    </location>
</feature>
<feature type="domain" description="ABC transmembrane type-1" evidence="8">
    <location>
        <begin position="76"/>
        <end position="288"/>
    </location>
</feature>
<dbReference type="EMBL" id="JBHRYR010000003">
    <property type="protein sequence ID" value="MFC3852828.1"/>
    <property type="molecule type" value="Genomic_DNA"/>
</dbReference>
<feature type="domain" description="ABC transmembrane type-1" evidence="8">
    <location>
        <begin position="368"/>
        <end position="564"/>
    </location>
</feature>
<feature type="transmembrane region" description="Helical" evidence="7">
    <location>
        <begin position="372"/>
        <end position="394"/>
    </location>
</feature>
<feature type="transmembrane region" description="Helical" evidence="7">
    <location>
        <begin position="546"/>
        <end position="570"/>
    </location>
</feature>
<proteinExistence type="predicted"/>
<dbReference type="PROSITE" id="PS50928">
    <property type="entry name" value="ABC_TM1"/>
    <property type="match status" value="2"/>
</dbReference>
<dbReference type="PANTHER" id="PTHR30183">
    <property type="entry name" value="MOLYBDENUM TRANSPORT SYSTEM PERMEASE PROTEIN MODB"/>
    <property type="match status" value="1"/>
</dbReference>
<keyword evidence="2" id="KW-0813">Transport</keyword>
<sequence length="580" mass="64916">MAKPLRTMIGTERSTLRRWLAVFPWLTGAIFVLPVLIGLIGTWLPAWGILPVLGGDQVTLAHWAYLFSHPSVPKAIGLTLLTAGGSSLLALVLALCVLSVTWRSRSLKLLRRWLSLLLAVPHAAFAIGMLALLAPSGWLLKLISPIFTGFDLPPLWVTVNDPMGLSLLVVLTLKEMPFLLFMALAALNQLQVDKTLRTGRSLGYQEPVIWWRVLIPQLLPLLRLPMFAVLAYGISVVDMAMILGPNAPPTLAVLVHRWFLDANIVLRFPGSAGATLLFALTLGCLVIWWLCERLVLRGLRFGLRSGRRRMSLGGLRSLALGTNVVLVASAIGAFLVLIVWSVAFRWSFPDALPSAYSARFWLRGWQQLMDPFWLTVITGMAAALIGLVLVVGCLEHEVTLRRIRPNFHDPRTLWLIYIPLIVPQIAFLFGIQVFLVRTSLDGRWLTLLWSHLMFVVPYVFLSLAGPYRSFDDRYLRQAAVLSGSEWRALWRIKWPMLLRPLCYVLALGFAVSLAQYLPTLYVGAGRFSTLTTETVNIASGGDRRIVAVYALVQWLVPLVIYSLALLIPAWRFRHRRSMQI</sequence>
<dbReference type="Proteomes" id="UP001595617">
    <property type="component" value="Unassembled WGS sequence"/>
</dbReference>
<dbReference type="InterPro" id="IPR000515">
    <property type="entry name" value="MetI-like"/>
</dbReference>
<feature type="transmembrane region" description="Helical" evidence="7">
    <location>
        <begin position="75"/>
        <end position="101"/>
    </location>
</feature>
<protein>
    <submittedName>
        <fullName evidence="9">ABC transporter permease</fullName>
    </submittedName>
</protein>
<dbReference type="SUPFAM" id="SSF161098">
    <property type="entry name" value="MetI-like"/>
    <property type="match status" value="2"/>
</dbReference>
<evidence type="ECO:0000313" key="9">
    <source>
        <dbReference type="EMBL" id="MFC3852828.1"/>
    </source>
</evidence>
<evidence type="ECO:0000256" key="1">
    <source>
        <dbReference type="ARBA" id="ARBA00004651"/>
    </source>
</evidence>
<evidence type="ECO:0000313" key="10">
    <source>
        <dbReference type="Proteomes" id="UP001595617"/>
    </source>
</evidence>
<feature type="transmembrane region" description="Helical" evidence="7">
    <location>
        <begin position="264"/>
        <end position="291"/>
    </location>
</feature>
<evidence type="ECO:0000256" key="2">
    <source>
        <dbReference type="ARBA" id="ARBA00022448"/>
    </source>
</evidence>
<feature type="transmembrane region" description="Helical" evidence="7">
    <location>
        <begin position="113"/>
        <end position="134"/>
    </location>
</feature>